<dbReference type="AlphaFoldDB" id="A0AAN7ZA25"/>
<dbReference type="Proteomes" id="UP001305414">
    <property type="component" value="Unassembled WGS sequence"/>
</dbReference>
<keyword evidence="3" id="KW-1185">Reference proteome</keyword>
<gene>
    <name evidence="2" type="ORF">RRF57_011419</name>
</gene>
<name>A0AAN7ZA25_9PEZI</name>
<dbReference type="EMBL" id="JAWHQM010000057">
    <property type="protein sequence ID" value="KAK5635707.1"/>
    <property type="molecule type" value="Genomic_DNA"/>
</dbReference>
<feature type="compositionally biased region" description="Polar residues" evidence="1">
    <location>
        <begin position="103"/>
        <end position="114"/>
    </location>
</feature>
<comment type="caution">
    <text evidence="2">The sequence shown here is derived from an EMBL/GenBank/DDBJ whole genome shotgun (WGS) entry which is preliminary data.</text>
</comment>
<evidence type="ECO:0000256" key="1">
    <source>
        <dbReference type="SAM" id="MobiDB-lite"/>
    </source>
</evidence>
<sequence>MAPNKKNQQKVTDLSNRTCHLASCKVVVGSKRTMCPVHSVQHAENQAALRQKRKDDLKCTGCGSEIDNPYYFTYCAGCRFKKSQYQKKVREERKSSSGKRGENTQTEAAPRQQQSFIELVCNPYNTDEADVAEMLLQMSKPRESL</sequence>
<feature type="region of interest" description="Disordered" evidence="1">
    <location>
        <begin position="89"/>
        <end position="114"/>
    </location>
</feature>
<accession>A0AAN7ZA25</accession>
<evidence type="ECO:0000313" key="3">
    <source>
        <dbReference type="Proteomes" id="UP001305414"/>
    </source>
</evidence>
<protein>
    <submittedName>
        <fullName evidence="2">Uncharacterized protein</fullName>
    </submittedName>
</protein>
<reference evidence="2 3" key="1">
    <citation type="submission" date="2023-10" db="EMBL/GenBank/DDBJ databases">
        <title>Draft genome sequence of Xylaria bambusicola isolate GMP-LS, the root and basal stem rot pathogen of sugarcane in Indonesia.</title>
        <authorList>
            <person name="Selvaraj P."/>
            <person name="Muralishankar V."/>
            <person name="Muruganantham S."/>
            <person name="Sp S."/>
            <person name="Haryani S."/>
            <person name="Lau K.J.X."/>
            <person name="Naqvi N.I."/>
        </authorList>
    </citation>
    <scope>NUCLEOTIDE SEQUENCE [LARGE SCALE GENOMIC DNA]</scope>
    <source>
        <strain evidence="2">GMP-LS</strain>
    </source>
</reference>
<organism evidence="2 3">
    <name type="scientific">Xylaria bambusicola</name>
    <dbReference type="NCBI Taxonomy" id="326684"/>
    <lineage>
        <taxon>Eukaryota</taxon>
        <taxon>Fungi</taxon>
        <taxon>Dikarya</taxon>
        <taxon>Ascomycota</taxon>
        <taxon>Pezizomycotina</taxon>
        <taxon>Sordariomycetes</taxon>
        <taxon>Xylariomycetidae</taxon>
        <taxon>Xylariales</taxon>
        <taxon>Xylariaceae</taxon>
        <taxon>Xylaria</taxon>
    </lineage>
</organism>
<evidence type="ECO:0000313" key="2">
    <source>
        <dbReference type="EMBL" id="KAK5635707.1"/>
    </source>
</evidence>
<proteinExistence type="predicted"/>
<feature type="compositionally biased region" description="Basic and acidic residues" evidence="1">
    <location>
        <begin position="89"/>
        <end position="102"/>
    </location>
</feature>